<reference evidence="5 6" key="1">
    <citation type="submission" date="2024-04" db="EMBL/GenBank/DDBJ databases">
        <title>Tritrichomonas musculus Genome.</title>
        <authorList>
            <person name="Alves-Ferreira E."/>
            <person name="Grigg M."/>
            <person name="Lorenzi H."/>
            <person name="Galac M."/>
        </authorList>
    </citation>
    <scope>NUCLEOTIDE SEQUENCE [LARGE SCALE GENOMIC DNA]</scope>
    <source>
        <strain evidence="5 6">EAF2021</strain>
    </source>
</reference>
<keyword evidence="2" id="KW-0175">Coiled coil</keyword>
<feature type="coiled-coil region" evidence="2">
    <location>
        <begin position="200"/>
        <end position="283"/>
    </location>
</feature>
<feature type="compositionally biased region" description="Basic residues" evidence="3">
    <location>
        <begin position="1414"/>
        <end position="1424"/>
    </location>
</feature>
<feature type="compositionally biased region" description="Basic and acidic residues" evidence="3">
    <location>
        <begin position="936"/>
        <end position="965"/>
    </location>
</feature>
<feature type="domain" description="RRM" evidence="4">
    <location>
        <begin position="415"/>
        <end position="505"/>
    </location>
</feature>
<feature type="compositionally biased region" description="Basic and acidic residues" evidence="3">
    <location>
        <begin position="1579"/>
        <end position="1593"/>
    </location>
</feature>
<feature type="compositionally biased region" description="Basic and acidic residues" evidence="3">
    <location>
        <begin position="696"/>
        <end position="709"/>
    </location>
</feature>
<dbReference type="EMBL" id="JAPFFF010000004">
    <property type="protein sequence ID" value="KAK8891189.1"/>
    <property type="molecule type" value="Genomic_DNA"/>
</dbReference>
<feature type="compositionally biased region" description="Low complexity" evidence="3">
    <location>
        <begin position="1272"/>
        <end position="1283"/>
    </location>
</feature>
<feature type="compositionally biased region" description="Low complexity" evidence="3">
    <location>
        <begin position="1594"/>
        <end position="1623"/>
    </location>
</feature>
<evidence type="ECO:0000313" key="5">
    <source>
        <dbReference type="EMBL" id="KAK8891189.1"/>
    </source>
</evidence>
<dbReference type="Gene3D" id="3.30.70.330">
    <property type="match status" value="1"/>
</dbReference>
<feature type="compositionally biased region" description="Basic and acidic residues" evidence="3">
    <location>
        <begin position="1145"/>
        <end position="1159"/>
    </location>
</feature>
<feature type="compositionally biased region" description="Low complexity" evidence="3">
    <location>
        <begin position="969"/>
        <end position="979"/>
    </location>
</feature>
<feature type="region of interest" description="Disordered" evidence="3">
    <location>
        <begin position="811"/>
        <end position="1192"/>
    </location>
</feature>
<dbReference type="SMART" id="SM00360">
    <property type="entry name" value="RRM"/>
    <property type="match status" value="1"/>
</dbReference>
<keyword evidence="1" id="KW-0694">RNA-binding</keyword>
<feature type="compositionally biased region" description="Basic and acidic residues" evidence="3">
    <location>
        <begin position="1687"/>
        <end position="1701"/>
    </location>
</feature>
<feature type="compositionally biased region" description="Polar residues" evidence="3">
    <location>
        <begin position="1319"/>
        <end position="1328"/>
    </location>
</feature>
<dbReference type="PROSITE" id="PS50102">
    <property type="entry name" value="RRM"/>
    <property type="match status" value="1"/>
</dbReference>
<feature type="region of interest" description="Disordered" evidence="3">
    <location>
        <begin position="24"/>
        <end position="54"/>
    </location>
</feature>
<feature type="compositionally biased region" description="Low complexity" evidence="3">
    <location>
        <begin position="542"/>
        <end position="565"/>
    </location>
</feature>
<feature type="compositionally biased region" description="Basic and acidic residues" evidence="3">
    <location>
        <begin position="844"/>
        <end position="867"/>
    </location>
</feature>
<feature type="compositionally biased region" description="Basic and acidic residues" evidence="3">
    <location>
        <begin position="903"/>
        <end position="927"/>
    </location>
</feature>
<feature type="compositionally biased region" description="Polar residues" evidence="3">
    <location>
        <begin position="1079"/>
        <end position="1090"/>
    </location>
</feature>
<organism evidence="5 6">
    <name type="scientific">Tritrichomonas musculus</name>
    <dbReference type="NCBI Taxonomy" id="1915356"/>
    <lineage>
        <taxon>Eukaryota</taxon>
        <taxon>Metamonada</taxon>
        <taxon>Parabasalia</taxon>
        <taxon>Tritrichomonadida</taxon>
        <taxon>Tritrichomonadidae</taxon>
        <taxon>Tritrichomonas</taxon>
    </lineage>
</organism>
<evidence type="ECO:0000256" key="1">
    <source>
        <dbReference type="PROSITE-ProRule" id="PRU00176"/>
    </source>
</evidence>
<feature type="compositionally biased region" description="Polar residues" evidence="3">
    <location>
        <begin position="1216"/>
        <end position="1232"/>
    </location>
</feature>
<feature type="compositionally biased region" description="Basic and acidic residues" evidence="3">
    <location>
        <begin position="1166"/>
        <end position="1185"/>
    </location>
</feature>
<dbReference type="InterPro" id="IPR000504">
    <property type="entry name" value="RRM_dom"/>
</dbReference>
<proteinExistence type="predicted"/>
<dbReference type="Pfam" id="PF00076">
    <property type="entry name" value="RRM_1"/>
    <property type="match status" value="1"/>
</dbReference>
<feature type="compositionally biased region" description="Basic and acidic residues" evidence="3">
    <location>
        <begin position="1008"/>
        <end position="1028"/>
    </location>
</feature>
<dbReference type="InterPro" id="IPR012677">
    <property type="entry name" value="Nucleotide-bd_a/b_plait_sf"/>
</dbReference>
<comment type="caution">
    <text evidence="5">The sequence shown here is derived from an EMBL/GenBank/DDBJ whole genome shotgun (WGS) entry which is preliminary data.</text>
</comment>
<feature type="compositionally biased region" description="Basic and acidic residues" evidence="3">
    <location>
        <begin position="1513"/>
        <end position="1524"/>
    </location>
</feature>
<feature type="compositionally biased region" description="Basic and acidic residues" evidence="3">
    <location>
        <begin position="874"/>
        <end position="889"/>
    </location>
</feature>
<feature type="region of interest" description="Disordered" evidence="3">
    <location>
        <begin position="342"/>
        <end position="410"/>
    </location>
</feature>
<feature type="compositionally biased region" description="Basic and acidic residues" evidence="3">
    <location>
        <begin position="1390"/>
        <end position="1400"/>
    </location>
</feature>
<feature type="region of interest" description="Disordered" evidence="3">
    <location>
        <begin position="600"/>
        <end position="630"/>
    </location>
</feature>
<feature type="compositionally biased region" description="Low complexity" evidence="3">
    <location>
        <begin position="36"/>
        <end position="50"/>
    </location>
</feature>
<feature type="compositionally biased region" description="Basic and acidic residues" evidence="3">
    <location>
        <begin position="1532"/>
        <end position="1555"/>
    </location>
</feature>
<feature type="compositionally biased region" description="Basic residues" evidence="3">
    <location>
        <begin position="26"/>
        <end position="35"/>
    </location>
</feature>
<feature type="compositionally biased region" description="Low complexity" evidence="3">
    <location>
        <begin position="1122"/>
        <end position="1136"/>
    </location>
</feature>
<dbReference type="InterPro" id="IPR035979">
    <property type="entry name" value="RBD_domain_sf"/>
</dbReference>
<name>A0ABR2KJ67_9EUKA</name>
<feature type="region of interest" description="Disordered" evidence="3">
    <location>
        <begin position="774"/>
        <end position="796"/>
    </location>
</feature>
<protein>
    <recommendedName>
        <fullName evidence="4">RRM domain-containing protein</fullName>
    </recommendedName>
</protein>
<feature type="compositionally biased region" description="Basic and acidic residues" evidence="3">
    <location>
        <begin position="366"/>
        <end position="380"/>
    </location>
</feature>
<dbReference type="SUPFAM" id="SSF54928">
    <property type="entry name" value="RNA-binding domain, RBD"/>
    <property type="match status" value="1"/>
</dbReference>
<feature type="compositionally biased region" description="Basic and acidic residues" evidence="3">
    <location>
        <begin position="1091"/>
        <end position="1121"/>
    </location>
</feature>
<feature type="compositionally biased region" description="Polar residues" evidence="3">
    <location>
        <begin position="1637"/>
        <end position="1648"/>
    </location>
</feature>
<feature type="region of interest" description="Disordered" evidence="3">
    <location>
        <begin position="530"/>
        <end position="587"/>
    </location>
</feature>
<feature type="compositionally biased region" description="Polar residues" evidence="3">
    <location>
        <begin position="1456"/>
        <end position="1466"/>
    </location>
</feature>
<feature type="compositionally biased region" description="Low complexity" evidence="3">
    <location>
        <begin position="1496"/>
        <end position="1509"/>
    </location>
</feature>
<evidence type="ECO:0000256" key="2">
    <source>
        <dbReference type="SAM" id="Coils"/>
    </source>
</evidence>
<dbReference type="Proteomes" id="UP001470230">
    <property type="component" value="Unassembled WGS sequence"/>
</dbReference>
<evidence type="ECO:0000256" key="3">
    <source>
        <dbReference type="SAM" id="MobiDB-lite"/>
    </source>
</evidence>
<evidence type="ECO:0000313" key="6">
    <source>
        <dbReference type="Proteomes" id="UP001470230"/>
    </source>
</evidence>
<feature type="compositionally biased region" description="Basic and acidic residues" evidence="3">
    <location>
        <begin position="1625"/>
        <end position="1636"/>
    </location>
</feature>
<dbReference type="CDD" id="cd00590">
    <property type="entry name" value="RRM_SF"/>
    <property type="match status" value="1"/>
</dbReference>
<sequence length="1747" mass="197740">MEDFTFRRFNEQDAILLYTIDSRVKSSPRKKKAHSPSRPSHNYSSSYSSPRAEKTFSITSQSDIQYNLRSFDDYDSLLHLRYTIQSDIAQLLTEIHPLRKKLKDMEDKTAIIEVIPPQKTKTDFNTLENKLGENEHIRSMYSNIPIQKMKANLLEDVESLNLIYEQCLEITSEIEKTSRKKAIFLSSDIYKNVCAQRQKMSILDAKIEKEEETSRNLQNELEFLEKDQSIKNAYLSSTTDSPENISRLQDELVEKQATLKEAKERYSQIMEAHENEISVFQKEYSTSSSLAPPTKNNTYTNGRFRAQKQLRLSFNKNSDEFFSTFYSSKSYSNDFPNINNLDIENSENDKNTNDVQNKSKHRIHDKKIETDKDPIRKKTSDSVSPRQRKYSPQKNKPYHSRKSSDDSNNSTLNLSSLYSIGLPPSPRCISVGLFAKPIKEKEIKNLFSQYGEVEDIEIFTKTHVYPSQYYANIRFSNHESAQKSIDKANHKKYKDTVLSVKWATNQNWTSSHQPESQQNTIKAYNSNNSLSMTLSASPKPPQESSSKSPQRSTKSNKSKNQQTSSDKMKNNENPNSSSHINGKNIEKNSKDFPVRQLNSHHKRVLSLSSTLVQEAPNKRKTDPNSLSEPDLTFSSEFAAIRNNNNTYSPNIRVSVQNSIISVESSLDLPEIVKYTESFIEKPVEKPKVKPPPKTTNDIESKVSNKSVEKEKFQLPPLKLNLGQYVNNDQNINLSPIEKKKSDTTGFSFEEDDYDVNDISISNTVEDISKIIKNNGKQSQSSDIEANSDSSRTLFSTDSEPDRIFNLLEISDSEKTTVNKKSPKLPPSSLVTSPRPRYLGVASPRSKEAEDAKDKKKEEKTVSKDKPTSKPKVSRPKDNYPENKQEESIRFKLPAKKNQPSHSENNEKEENPRNKLPDKKGAKGKSSDSIDITSSEENQKNKTVDQKDKSLIDSSSSDKKGNKKTLDQTFGFSVSGSNGNSEKEEEEEEEKKEDKSTNETSITANSSISEKEKEKKEKSTLENTAKKMLDGTFGFSVSNSSGEESEDEEKDDQKYQKKVNTSDTEVHNNKNSKKSSSSNDGVLTTDSSSYENENRDKNKSSSNYEKIDLDSSSYEKDNKSTTEETTSDSSNIESNSDQIHQKKSFTKKENTPNFKIENKNKPTPRKTKNDPSDNETIKVVKDDQAKKPKSVVSINFIQSSSEIVNKRSRKNEKEAKNGSTESFKFSDYSSEQLKNNKDGKIEKSKLIEKNPDTKKLQEKVNTIQKQKETIQRNNKSNTNINNMNDKNKKESSDSIGFTTSSLSDKNQKKQPFKQKETILDTKSTNQKKMNPKENNADSTNKKSHKPEAIKIQPSSSNYEVLIIDSNSDENDEKESESSSSNIEVIDIESGSDEKDTEKETSDTSSDSQSDTDHSNHKKSSKSKGNNKKDNNSDSSEETEIKKENKSTSEKVDIPDTPQITPQKNSASLPKLKFKFFDKHIAPPSPSPSNDNEEKSDSSFSKSSINSSINPVIDAIKDKNEKKEEAFDSSSSSDDEKKKSKKNDDFDSSDSDEKKDEDFFDSLNIKNSKTKDEDSFDFSDSDEKEKQKKDEKLHNSSENTSNSKSNNTITKSSKSTIEILSIFSSSDDEKKSEKDGKNKGQTSDSENQKVSSASDEIEEIDSSSSSSDKDKKDDFSSDIEVLDILSDSNEEKPKEKQKPRDISKSQMKQKKEFKKTNQNSDLGSTGPKKFPPLLNIAAIAKLSSTNPKK</sequence>
<feature type="compositionally biased region" description="Basic and acidic residues" evidence="3">
    <location>
        <begin position="1437"/>
        <end position="1452"/>
    </location>
</feature>
<accession>A0ABR2KJ67</accession>
<feature type="region of interest" description="Disordered" evidence="3">
    <location>
        <begin position="1204"/>
        <end position="1731"/>
    </location>
</feature>
<keyword evidence="6" id="KW-1185">Reference proteome</keyword>
<feature type="compositionally biased region" description="Basic residues" evidence="3">
    <location>
        <begin position="386"/>
        <end position="401"/>
    </location>
</feature>
<feature type="compositionally biased region" description="Polar residues" evidence="3">
    <location>
        <begin position="571"/>
        <end position="581"/>
    </location>
</feature>
<evidence type="ECO:0000259" key="4">
    <source>
        <dbReference type="PROSITE" id="PS50102"/>
    </source>
</evidence>
<feature type="compositionally biased region" description="Polar residues" evidence="3">
    <location>
        <begin position="1292"/>
        <end position="1303"/>
    </location>
</feature>
<feature type="compositionally biased region" description="Basic and acidic residues" evidence="3">
    <location>
        <begin position="1233"/>
        <end position="1257"/>
    </location>
</feature>
<gene>
    <name evidence="5" type="ORF">M9Y10_028395</name>
</gene>
<feature type="region of interest" description="Disordered" evidence="3">
    <location>
        <begin position="684"/>
        <end position="709"/>
    </location>
</feature>